<organism evidence="10 11">
    <name type="scientific">Giardia intestinalis</name>
    <name type="common">Giardia lamblia</name>
    <dbReference type="NCBI Taxonomy" id="5741"/>
    <lineage>
        <taxon>Eukaryota</taxon>
        <taxon>Metamonada</taxon>
        <taxon>Diplomonadida</taxon>
        <taxon>Hexamitidae</taxon>
        <taxon>Giardiinae</taxon>
        <taxon>Giardia</taxon>
    </lineage>
</organism>
<comment type="subcellular location">
    <subcellularLocation>
        <location evidence="1">Cytoplasm</location>
        <location evidence="1">Cytoskeleton</location>
        <location evidence="1">Cilium axoneme</location>
    </subcellularLocation>
</comment>
<reference evidence="11" key="1">
    <citation type="submission" date="2012-02" db="EMBL/GenBank/DDBJ databases">
        <title>Genome sequencing of Giardia lamblia Genotypes A2 and B isolates (DH and GS) and comparative analysis with the genomes of Genotypes A1 and E (WB and Pig).</title>
        <authorList>
            <person name="Adam R."/>
            <person name="Dahlstrom E."/>
            <person name="Martens C."/>
            <person name="Bruno D."/>
            <person name="Barbian K."/>
            <person name="Porcella S.F."/>
            <person name="Nash T."/>
        </authorList>
    </citation>
    <scope>NUCLEOTIDE SEQUENCE</scope>
    <source>
        <strain evidence="11">DH</strain>
    </source>
</reference>
<dbReference type="EMBL" id="AHGT01000059">
    <property type="protein sequence ID" value="ESU36031.1"/>
    <property type="molecule type" value="Genomic_DNA"/>
</dbReference>
<dbReference type="VEuPathDB" id="GiardiaDB:GL50803_0017624"/>
<dbReference type="SUPFAM" id="SSF48452">
    <property type="entry name" value="TPR-like"/>
    <property type="match status" value="1"/>
</dbReference>
<dbReference type="InterPro" id="IPR011990">
    <property type="entry name" value="TPR-like_helical_dom_sf"/>
</dbReference>
<evidence type="ECO:0000256" key="6">
    <source>
        <dbReference type="ARBA" id="ARBA00023273"/>
    </source>
</evidence>
<accession>V6TAY2</accession>
<dbReference type="InterPro" id="IPR019734">
    <property type="entry name" value="TPR_rpt"/>
</dbReference>
<dbReference type="GO" id="GO:0005930">
    <property type="term" value="C:axoneme"/>
    <property type="evidence" value="ECO:0007669"/>
    <property type="project" value="UniProtKB-SubCell"/>
</dbReference>
<dbReference type="FunFam" id="1.25.40.10:FF:002684">
    <property type="entry name" value="Putative TPR repeat family protein"/>
    <property type="match status" value="1"/>
</dbReference>
<dbReference type="SMART" id="SM00028">
    <property type="entry name" value="TPR"/>
    <property type="match status" value="3"/>
</dbReference>
<evidence type="ECO:0000313" key="10">
    <source>
        <dbReference type="EMBL" id="ESU36031.1"/>
    </source>
</evidence>
<evidence type="ECO:0000256" key="5">
    <source>
        <dbReference type="ARBA" id="ARBA00023212"/>
    </source>
</evidence>
<dbReference type="VEuPathDB" id="GiardiaDB:QR46_2466"/>
<dbReference type="VEuPathDB" id="GiardiaDB:DHA2_151906"/>
<evidence type="ECO:0000256" key="9">
    <source>
        <dbReference type="SAM" id="MobiDB-lite"/>
    </source>
</evidence>
<keyword evidence="3" id="KW-0677">Repeat</keyword>
<gene>
    <name evidence="10" type="ORF">DHA2_151906</name>
</gene>
<evidence type="ECO:0000256" key="4">
    <source>
        <dbReference type="ARBA" id="ARBA00022803"/>
    </source>
</evidence>
<dbReference type="Proteomes" id="UP000018320">
    <property type="component" value="Unassembled WGS sequence"/>
</dbReference>
<dbReference type="PANTHER" id="PTHR23040">
    <property type="match status" value="1"/>
</dbReference>
<protein>
    <recommendedName>
        <fullName evidence="7">Outer dynein arm-docking complex subunit 4</fullName>
    </recommendedName>
    <alternativeName>
        <fullName evidence="8">Tetratricopeptide repeat protein 25</fullName>
    </alternativeName>
</protein>
<dbReference type="PANTHER" id="PTHR23040:SF1">
    <property type="entry name" value="OUTER DYNEIN ARM-DOCKING COMPLEX SUBUNIT 4"/>
    <property type="match status" value="1"/>
</dbReference>
<comment type="caution">
    <text evidence="10">The sequence shown here is derived from an EMBL/GenBank/DDBJ whole genome shotgun (WGS) entry which is preliminary data.</text>
</comment>
<dbReference type="VEuPathDB" id="GiardiaDB:GL50581_2640"/>
<evidence type="ECO:0000256" key="3">
    <source>
        <dbReference type="ARBA" id="ARBA00022737"/>
    </source>
</evidence>
<proteinExistence type="predicted"/>
<evidence type="ECO:0000256" key="7">
    <source>
        <dbReference type="ARBA" id="ARBA00034139"/>
    </source>
</evidence>
<keyword evidence="5" id="KW-0206">Cytoskeleton</keyword>
<name>V6TAY2_GIAIN</name>
<keyword evidence="6" id="KW-0966">Cell projection</keyword>
<keyword evidence="4" id="KW-0802">TPR repeat</keyword>
<feature type="region of interest" description="Disordered" evidence="9">
    <location>
        <begin position="201"/>
        <end position="221"/>
    </location>
</feature>
<dbReference type="Gene3D" id="1.25.40.10">
    <property type="entry name" value="Tetratricopeptide repeat domain"/>
    <property type="match status" value="1"/>
</dbReference>
<sequence length="493" mass="54742">MGDGQDTNNARHSPNINCTFMIAKDPLQHPQMGTFVSEAQRCCALHDYPKAIAACKHALELDADNVNVRLLRARCNMLAGHIPESIEDTRCVLQAEPFNHRAHFCLSEALFQAAEFEQSRVSLYRCIELRPDIKSYLYGIKRSEEALRDSCRFNTHDMNLLLDLLERGIIIDASTITGHTDPMDLSTPQFRLWQIPSVRETPSVEDDSPALSVSSSNPEPATLKTRYTPVSKSFISSDIAFFESLSDVNCVRDLVSSGLEFATQRDAFWAAKNPRSISAPKAASMRTVSQPLSPLSRSGSARLQNSIPHDLRDIMKAVEAQRPGIAIQRCNVLLKRRSTLNPRISLIAQLIQHCALLSLGNTTSVEELRNLLKLSVRYPDIYVKVAYHLARALLTSAPAESISLAQSIRTVPAAQRNPVLIGYTCALETKAMCILSHPNTQRSARTARTALQNVIQKRADVISNFHATFELFNPSSPQELLAEINSIIKEGTL</sequence>
<dbReference type="AlphaFoldDB" id="V6TAY2"/>
<keyword evidence="2" id="KW-0963">Cytoplasm</keyword>
<dbReference type="InterPro" id="IPR040111">
    <property type="entry name" value="ODAD4"/>
</dbReference>
<evidence type="ECO:0000313" key="11">
    <source>
        <dbReference type="Proteomes" id="UP000018320"/>
    </source>
</evidence>
<evidence type="ECO:0000256" key="2">
    <source>
        <dbReference type="ARBA" id="ARBA00022490"/>
    </source>
</evidence>
<reference evidence="10 11" key="2">
    <citation type="journal article" date="2013" name="Genome Biol. Evol.">
        <title>Genome sequencing of Giardia lamblia genotypes A2 and B isolates (DH and GS) and comparative analysis with the genomes of genotypes A1 and E (WB and Pig).</title>
        <authorList>
            <person name="Adam R.D."/>
            <person name="Dahlstrom E.W."/>
            <person name="Martens C.A."/>
            <person name="Bruno D.P."/>
            <person name="Barbian K.D."/>
            <person name="Ricklefs S.M."/>
            <person name="Hernandez M.M."/>
            <person name="Narla N.P."/>
            <person name="Patel R.B."/>
            <person name="Porcella S.F."/>
            <person name="Nash T.E."/>
        </authorList>
    </citation>
    <scope>NUCLEOTIDE SEQUENCE [LARGE SCALE GENOMIC DNA]</scope>
    <source>
        <strain evidence="10 11">DH</strain>
    </source>
</reference>
<evidence type="ECO:0000256" key="1">
    <source>
        <dbReference type="ARBA" id="ARBA00004430"/>
    </source>
</evidence>
<evidence type="ECO:0000256" key="8">
    <source>
        <dbReference type="ARBA" id="ARBA00034143"/>
    </source>
</evidence>